<dbReference type="Gene3D" id="3.40.50.1360">
    <property type="match status" value="1"/>
</dbReference>
<dbReference type="PANTHER" id="PTHR11280">
    <property type="entry name" value="GLUCOSAMINE-6-PHOSPHATE ISOMERASE"/>
    <property type="match status" value="1"/>
</dbReference>
<evidence type="ECO:0000259" key="1">
    <source>
        <dbReference type="Pfam" id="PF01182"/>
    </source>
</evidence>
<dbReference type="GO" id="GO:0005975">
    <property type="term" value="P:carbohydrate metabolic process"/>
    <property type="evidence" value="ECO:0007669"/>
    <property type="project" value="InterPro"/>
</dbReference>
<evidence type="ECO:0000313" key="2">
    <source>
        <dbReference type="EMBL" id="OBY62125.1"/>
    </source>
</evidence>
<evidence type="ECO:0000313" key="3">
    <source>
        <dbReference type="Proteomes" id="UP000092584"/>
    </source>
</evidence>
<dbReference type="Pfam" id="PF01182">
    <property type="entry name" value="Glucosamine_iso"/>
    <property type="match status" value="1"/>
</dbReference>
<dbReference type="Proteomes" id="UP000092584">
    <property type="component" value="Unassembled WGS sequence"/>
</dbReference>
<comment type="caution">
    <text evidence="2">The sequence shown here is derived from an EMBL/GenBank/DDBJ whole genome shotgun (WGS) entry which is preliminary data.</text>
</comment>
<dbReference type="PANTHER" id="PTHR11280:SF6">
    <property type="entry name" value="GLUCOSAMINE-6-PHOSPHATE ISOMERASE NAGB"/>
    <property type="match status" value="1"/>
</dbReference>
<dbReference type="KEGG" id="pob:LPB03_14090"/>
<dbReference type="GO" id="GO:0006043">
    <property type="term" value="P:glucosamine catabolic process"/>
    <property type="evidence" value="ECO:0007669"/>
    <property type="project" value="TreeGrafter"/>
</dbReference>
<gene>
    <name evidence="2" type="ORF">LPB3_15215</name>
</gene>
<proteinExistence type="predicted"/>
<dbReference type="CDD" id="cd01399">
    <property type="entry name" value="GlcN6P_deaminase"/>
    <property type="match status" value="1"/>
</dbReference>
<dbReference type="GO" id="GO:0042802">
    <property type="term" value="F:identical protein binding"/>
    <property type="evidence" value="ECO:0007669"/>
    <property type="project" value="TreeGrafter"/>
</dbReference>
<sequence length="255" mass="28450">MIKFNQNITVSSDKVKTGNTAGKAVEDCIVRLLQTKKEVRIIFAAAPSQNSMLNYLTNSKLIDWSKIVAFHMDEYIGLKENAPELFSTYLENHLFSKVTVKQKNTINVHNGIAEELERYEKLLSEEKIDIVCLGIGENGHIAFNDPPVADFNDPKVIKVVELDEACRTQQVNDACFDTFDDVPEKAITLTIPTLMNADHLFCVVLGTKKSEAVKNTLSGVISTACPASILTTHPDCKFYFDEKAFSKNKEITKAL</sequence>
<dbReference type="GO" id="GO:0019262">
    <property type="term" value="P:N-acetylneuraminate catabolic process"/>
    <property type="evidence" value="ECO:0007669"/>
    <property type="project" value="TreeGrafter"/>
</dbReference>
<dbReference type="OrthoDB" id="9791139at2"/>
<dbReference type="GO" id="GO:0004342">
    <property type="term" value="F:glucosamine-6-phosphate deaminase activity"/>
    <property type="evidence" value="ECO:0007669"/>
    <property type="project" value="InterPro"/>
</dbReference>
<protein>
    <submittedName>
        <fullName evidence="2">Glucosamine-6-phosphate deaminase</fullName>
    </submittedName>
</protein>
<dbReference type="EMBL" id="LSFM01000025">
    <property type="protein sequence ID" value="OBY62125.1"/>
    <property type="molecule type" value="Genomic_DNA"/>
</dbReference>
<dbReference type="InterPro" id="IPR037171">
    <property type="entry name" value="NagB/RpiA_transferase-like"/>
</dbReference>
<accession>A0A1B8TRE0</accession>
<organism evidence="2 3">
    <name type="scientific">Polaribacter vadi</name>
    <dbReference type="NCBI Taxonomy" id="1774273"/>
    <lineage>
        <taxon>Bacteria</taxon>
        <taxon>Pseudomonadati</taxon>
        <taxon>Bacteroidota</taxon>
        <taxon>Flavobacteriia</taxon>
        <taxon>Flavobacteriales</taxon>
        <taxon>Flavobacteriaceae</taxon>
    </lineage>
</organism>
<name>A0A1B8TRE0_9FLAO</name>
<reference evidence="3" key="1">
    <citation type="submission" date="2016-02" db="EMBL/GenBank/DDBJ databases">
        <authorList>
            <person name="Shin S.-K."/>
            <person name="Yi H."/>
            <person name="Kim E."/>
        </authorList>
    </citation>
    <scope>NUCLEOTIDE SEQUENCE [LARGE SCALE GENOMIC DNA]</scope>
    <source>
        <strain evidence="3">LPB0003</strain>
    </source>
</reference>
<dbReference type="SUPFAM" id="SSF100950">
    <property type="entry name" value="NagB/RpiA/CoA transferase-like"/>
    <property type="match status" value="1"/>
</dbReference>
<dbReference type="InterPro" id="IPR004547">
    <property type="entry name" value="Glucosamine6P_isomerase"/>
</dbReference>
<dbReference type="InterPro" id="IPR006148">
    <property type="entry name" value="Glc/Gal-6P_isomerase"/>
</dbReference>
<dbReference type="RefSeq" id="WP_065320476.1">
    <property type="nucleotide sequence ID" value="NZ_CP017477.1"/>
</dbReference>
<dbReference type="GO" id="GO:0005737">
    <property type="term" value="C:cytoplasm"/>
    <property type="evidence" value="ECO:0007669"/>
    <property type="project" value="TreeGrafter"/>
</dbReference>
<keyword evidence="3" id="KW-1185">Reference proteome</keyword>
<feature type="domain" description="Glucosamine/galactosamine-6-phosphate isomerase" evidence="1">
    <location>
        <begin position="17"/>
        <end position="231"/>
    </location>
</feature>
<dbReference type="STRING" id="1774273.LPB03_14090"/>
<dbReference type="GO" id="GO:0006046">
    <property type="term" value="P:N-acetylglucosamine catabolic process"/>
    <property type="evidence" value="ECO:0007669"/>
    <property type="project" value="TreeGrafter"/>
</dbReference>
<dbReference type="AlphaFoldDB" id="A0A1B8TRE0"/>